<sequence length="289" mass="31006">MSPFWKIFGLGAVAVLIFDTVASLASNGLGFPYGYAAIGSVLIYAVVGYFAFRRGGLIWVVGAAVLVALVDATLGLYISGQIGPGALPTDRFSIPVIATVLVSAFIFSVLSALVGSALARVLHGHRSVNNAYMSVNVERQSTQAPLAPFMSRVQMETVLHTYGTVAVAISSDSPPMVLGIANSIGAELHLNGEVFLDSGKGDWLGFYDWLRSTSGQVIGVRIWLDTKLPRPLFKCQGVELIKADQQLLIFFGQERQFDESSSGDQDFCSNQLFLSKDRFALTFNGPGPT</sequence>
<keyword evidence="1" id="KW-1133">Transmembrane helix</keyword>
<dbReference type="RefSeq" id="WP_029707029.1">
    <property type="nucleotide sequence ID" value="NZ_CP019239.1"/>
</dbReference>
<organism evidence="2 3">
    <name type="scientific">Rhodoferax saidenbachensis</name>
    <dbReference type="NCBI Taxonomy" id="1484693"/>
    <lineage>
        <taxon>Bacteria</taxon>
        <taxon>Pseudomonadati</taxon>
        <taxon>Pseudomonadota</taxon>
        <taxon>Betaproteobacteria</taxon>
        <taxon>Burkholderiales</taxon>
        <taxon>Comamonadaceae</taxon>
        <taxon>Rhodoferax</taxon>
    </lineage>
</organism>
<feature type="transmembrane region" description="Helical" evidence="1">
    <location>
        <begin position="92"/>
        <end position="119"/>
    </location>
</feature>
<evidence type="ECO:0000256" key="1">
    <source>
        <dbReference type="SAM" id="Phobius"/>
    </source>
</evidence>
<evidence type="ECO:0000313" key="2">
    <source>
        <dbReference type="EMBL" id="APW41772.1"/>
    </source>
</evidence>
<dbReference type="EMBL" id="CP019239">
    <property type="protein sequence ID" value="APW41772.1"/>
    <property type="molecule type" value="Genomic_DNA"/>
</dbReference>
<feature type="transmembrane region" description="Helical" evidence="1">
    <location>
        <begin position="33"/>
        <end position="52"/>
    </location>
</feature>
<dbReference type="AlphaFoldDB" id="A0A1P8K6W7"/>
<name>A0A1P8K6W7_9BURK</name>
<proteinExistence type="predicted"/>
<reference evidence="2 3" key="1">
    <citation type="submission" date="2017-01" db="EMBL/GenBank/DDBJ databases">
        <authorList>
            <person name="Mah S.A."/>
            <person name="Swanson W.J."/>
            <person name="Moy G.W."/>
            <person name="Vacquier V.D."/>
        </authorList>
    </citation>
    <scope>NUCLEOTIDE SEQUENCE [LARGE SCALE GENOMIC DNA]</scope>
    <source>
        <strain evidence="2 3">DSM 22694</strain>
    </source>
</reference>
<keyword evidence="1" id="KW-0812">Transmembrane</keyword>
<dbReference type="KEGG" id="rsb:RS694_03890"/>
<keyword evidence="3" id="KW-1185">Reference proteome</keyword>
<feature type="transmembrane region" description="Helical" evidence="1">
    <location>
        <begin position="57"/>
        <end position="80"/>
    </location>
</feature>
<dbReference type="Proteomes" id="UP000186110">
    <property type="component" value="Chromosome"/>
</dbReference>
<keyword evidence="1" id="KW-0472">Membrane</keyword>
<protein>
    <submittedName>
        <fullName evidence="2">Uncharacterized protein</fullName>
    </submittedName>
</protein>
<dbReference type="STRING" id="1484693.RS694_03890"/>
<accession>A0A1P8K6W7</accession>
<gene>
    <name evidence="2" type="ORF">RS694_03890</name>
</gene>
<evidence type="ECO:0000313" key="3">
    <source>
        <dbReference type="Proteomes" id="UP000186110"/>
    </source>
</evidence>